<dbReference type="Proteomes" id="UP001497680">
    <property type="component" value="Unassembled WGS sequence"/>
</dbReference>
<dbReference type="EMBL" id="MU394351">
    <property type="protein sequence ID" value="KAI6083477.1"/>
    <property type="molecule type" value="Genomic_DNA"/>
</dbReference>
<sequence>MVKNLITQIFGTGLNSPEDDQSSHRPSYQIDWELPPSEWGSFFDASTENIVQTSQRAEPTMESQGTNRDEAKRPEVSTNSKGDVIPLEPYRTKPDVAATGRDSDDYPTGLRLGMVVLAIILTIFLVALDMTIIATAIPAITNEFHGISDVSWYGSSFFMTFGGFQSSWGKAYKYFPLKATFLASIVIFELGSLVCATAPTSHALVAGRAVAGIGAAGMAAGSYLIIALVATPQKRPAYTGILAVAYGIASVVGPLVGGVFTDHLSWRWCFYINLPVGAATVLTIFFTFKVPSRSRPEAAPWTEKILQMDPVGICLVMGAIVAYILALHDGGITEPWGSRKIIGLLIGSVLIVLVFGVYEYFLGERTMIPRRLLRQRAVLAPGLYNFCLQGTYSITIYYLPIYFQAVHDVSPTESGIRNLPLVIAVSLSAIISGRLISTTGHAFPLAVLAAALGAVATGLLYTLEIDTGSGKWIGYQILSGVGIGLGLQIPVMVAPAALGEEDLSTAVAIMLFFQTLGASLFLSAGQSAFVNRMVLRIKTSEPTVDPSVLVATGASDLRRAFSKEQIPGILVAYMEGIKACLALGTAAAGLAFIASLAFPWKRLDHRASRDASGTTP</sequence>
<evidence type="ECO:0000313" key="2">
    <source>
        <dbReference type="Proteomes" id="UP001497680"/>
    </source>
</evidence>
<proteinExistence type="predicted"/>
<organism evidence="1 2">
    <name type="scientific">Hypoxylon rubiginosum</name>
    <dbReference type="NCBI Taxonomy" id="110542"/>
    <lineage>
        <taxon>Eukaryota</taxon>
        <taxon>Fungi</taxon>
        <taxon>Dikarya</taxon>
        <taxon>Ascomycota</taxon>
        <taxon>Pezizomycotina</taxon>
        <taxon>Sordariomycetes</taxon>
        <taxon>Xylariomycetidae</taxon>
        <taxon>Xylariales</taxon>
        <taxon>Hypoxylaceae</taxon>
        <taxon>Hypoxylon</taxon>
    </lineage>
</organism>
<reference evidence="1 2" key="1">
    <citation type="journal article" date="2022" name="New Phytol.">
        <title>Ecological generalism drives hyperdiversity of secondary metabolite gene clusters in xylarialean endophytes.</title>
        <authorList>
            <person name="Franco M.E.E."/>
            <person name="Wisecaver J.H."/>
            <person name="Arnold A.E."/>
            <person name="Ju Y.M."/>
            <person name="Slot J.C."/>
            <person name="Ahrendt S."/>
            <person name="Moore L.P."/>
            <person name="Eastman K.E."/>
            <person name="Scott K."/>
            <person name="Konkel Z."/>
            <person name="Mondo S.J."/>
            <person name="Kuo A."/>
            <person name="Hayes R.D."/>
            <person name="Haridas S."/>
            <person name="Andreopoulos B."/>
            <person name="Riley R."/>
            <person name="LaButti K."/>
            <person name="Pangilinan J."/>
            <person name="Lipzen A."/>
            <person name="Amirebrahimi M."/>
            <person name="Yan J."/>
            <person name="Adam C."/>
            <person name="Keymanesh K."/>
            <person name="Ng V."/>
            <person name="Louie K."/>
            <person name="Northen T."/>
            <person name="Drula E."/>
            <person name="Henrissat B."/>
            <person name="Hsieh H.M."/>
            <person name="Youens-Clark K."/>
            <person name="Lutzoni F."/>
            <person name="Miadlikowska J."/>
            <person name="Eastwood D.C."/>
            <person name="Hamelin R.C."/>
            <person name="Grigoriev I.V."/>
            <person name="U'Ren J.M."/>
        </authorList>
    </citation>
    <scope>NUCLEOTIDE SEQUENCE [LARGE SCALE GENOMIC DNA]</scope>
    <source>
        <strain evidence="1 2">ER1909</strain>
    </source>
</reference>
<accession>A0ACC0CSM5</accession>
<name>A0ACC0CSM5_9PEZI</name>
<comment type="caution">
    <text evidence="1">The sequence shown here is derived from an EMBL/GenBank/DDBJ whole genome shotgun (WGS) entry which is preliminary data.</text>
</comment>
<keyword evidence="2" id="KW-1185">Reference proteome</keyword>
<evidence type="ECO:0000313" key="1">
    <source>
        <dbReference type="EMBL" id="KAI6083477.1"/>
    </source>
</evidence>
<gene>
    <name evidence="1" type="ORF">F4821DRAFT_244685</name>
</gene>
<protein>
    <submittedName>
        <fullName evidence="1">Major facilitator superfamily-domain-containing protein</fullName>
    </submittedName>
</protein>